<dbReference type="SMART" id="SM00382">
    <property type="entry name" value="AAA"/>
    <property type="match status" value="3"/>
</dbReference>
<dbReference type="InterPro" id="IPR012099">
    <property type="entry name" value="Midasin"/>
</dbReference>
<sequence>MSKLCAAWRNLLRQLRKLHVSSKKKSEAAAQQAMAFSFIEGTLVKALREGHWILLDEINLASAETLQCLSGLLERGGSVCLYERGDIEPIPRHPNFRLMAAMNPATDVGKKDLPAGLRNRFTELFVDELMDPTDLSLLISCYLPNISLDKRQDITRFYLKVKQESSLADGTGHKPHFSLRTLCRALSIAQTNPCFSALRSLYEAFCLSFITQLDAPSSEIVKKLIANIIIGAENAKQILAEELPEKSNHVRFEGYWIARGQEEPNVPAKYILTPQVQSNLQNLARTVALSHHPVLIQGDTSVGKTSLVTYLAQSSGHRCFRINNHEHTDFQEYVGAYCAHPDTGQLIFQEGVLAKAMRLGYWIILDELNLAPCEVLEALNRVLDDNRELYIPETQETIRAHPLFRVFATQNPPGLYGGRKVLSRAFRNRFVELHFNEIPAPELETILHKRCEMPPSYASKVVGVMKDLGKQRRGSAAFAGKAGFMTLRDLFRWGERYRLASHVSNPNHYDWDQHIADEGYLVLAGRVRKPEEKQVIRCTLEKYIKRKVETERLFTLNENTSPVTRHILEKVTSGPVDKFQSVVWTQNMRQLAVLIGKAVEFAEPALLVGETGCGKTTMCQILASLRGQTLYMINCHQHTESSDFLGGLRPVRNRTEGQSEMGKLFEWVDGPLIEAMKSGGMFLADEISLADDSVLERLNSLLEPERKLVISEKGDEIAEELTAAKSFHFIGTMNPGGDFGKKELSPALRNRLTEIWCEACTQDADLIRIIEHNLDHVTAPSDSGDSDSGPDKPAPVSLAPGSLAPVSLAPLMLEFRNFFLASEFGKRSSFSVRDYLTWVNFINCTVLKGLTLGQAYVHGAFVTFLDTLGTGVTSSLVSECHAFRRKCFKFLRAQMIGVKLVTKAEFRKTPEIERSGGRFGTWGFSIESKSVSEDADLTGNDLFSFKTPTTHSNLIKILRAMQLPKAILLEGSPGVGKTALLQALAQATGHSLTRINLSEQTDVCDLFGTDLPVDGGDGGTFEWKDGPFLKALKDEHWILLDELNLASQSVLEGLNAVLDHRGELFIPEIGRSFLVKPGTRLFATQNPLSQGSSRKGLPKSFLNRFTQVYISSFTSDDIKLILKHIFQDLVIGNKTFATKIFDKMLLFNERLNAKCGVEFGYYGSPWEMNLRDLVRWVEAMQRFNSNNPGDFVGVIYVDRMRTSEDKRQVEALYKEVFPEKQFAMKKGPFTLYPTSEEIYFGDIRLPKASSGVNLECESALNLVLRSDFNALRSLAVTTGMQWMTILVGGEHSKHLINTFAQLSGRKLHIVSVSSDMDTMEILGGYEQIDLNRHLSEIGSQVERLLLHVLSTQGGDNRVDTMQLVEQYNALSNQVVPLEERKDTKVFLDKIDRLSSLLIPLSSSHIAEDLLSQLNSFRSRVLALSQSGKIGSGGFEWVDSVLVKALRQGSWLLMDNVNMCSAAVLDRLNGLLEPSGVLTLHERGVSSSGELYTIVPHPEFRLFLCMDPRYGEISRAMRNRGVEIALPAEQSSSLSASPSSMGSNLDLRELLAVQGVPQFDVQCLLAHIHVTLSDQCVLSNEVSYLIRAANLFAAYRQQKFTVKAALHIACREIYVKPHMWCPSQYKILGDLLTSILDKEIMGDVHHVTHSNQPPSITSTNEQAVSLLSSVMNQTSELVSSVASVDICPVLPILSRDYLYDSTFTRIRHQSWLLYCYVNAYMRHNCAPIIVTRSLLPIPCEELYEGILLDELTFEEAFPYLVMIAYEYASVGDMAFRRQYLLSIVEEIKCFVAKQRREHAKRISNSLDNWDTRLDETCNNNVRISPGPLSSKKKKSKRRTSAYCDSSVVGNNNLPQSKAICDISEAFDRVNCDSTVCDPVDCDRLDQLSDRLRVIVDTVHNVAEGQVEFMLQGEINRPIDVRRTELIPNTNEGVLNKAMLLKMYFTNKYVAACQSSVAVSNRVQGKPFTVAAYSELFEKDDLPFTLDSPILSHFNTIRARMDQLVESILLTPSSQFTGQDLVPVYLALILRDRFESIGSERVGPEQSPNHIEQVLATLHLHFQWFNKLFHTMTERFYWSDGSPEAKLHRSRLVSFGKFSSTLLRSHNRHYQKHLVLARKKFHTLLPMPLPPGENSVARLSAIVRRAWDLVDVWNHGLTEEEIASRITLLTSEPGRQLKAELLASLSLLTQDHPPSDVTTDTISNKIESLLRRVAQLKDSSTTAEESSMQVDCRSSDGKTDGVECPKDVPAEIVLENGSVEAETASNFSSRTKLVPFYEYLALRLNENVTSFARKEILLNRRTHVPNFGFEDLRLLSVLLRESPATPPFVIESLRGGAYMQLLTGLAEMKLYNAALFRPQAWIHGEEIVKEDEEEDVEMMDVTASAAAEKMKEKNKDLILSPEHPLLSHLLTTVLLKPHTHQFTHSSLGSHSERSDLLTRIKAILWRNMPTIARLNNAAQSQLLAGLKSQYEALVGFLSQLVSGVGQPQILTHHLGLIRDYLYHSSPSERNEARGEIQLLLGHSQLVILSKMELIDPVEKNKLKLRHVRHVIRDIQRIVTLECQHACVTGSGTRFPNAEVYVRTLSTLEDKEDTCMKRVGVRPEQSALMYSNLLKEVNSFCRSVSSDGRIRDIIRCRKLCALHAKQASAGHFKAEMIRTTSDVKAELTLWQYSVMSFLGKLRTEYGAWYPDVVVPLAYAITQMVTGVNTILVELQRNLCRVQLDIPSSPSLGLLVRFPFVDKAECLEFIGVVNSATFVKSFEQCFDHESERADAVMRLVKCSLEELQNIIAISNTGTNGSGWCQLKGRTWDTMKTILGQLVTSWHSKTERETAAKIEEESLYLHKTRTLCPTEQEDEELERYVNEMFPTNREEFSEFEQPAGLESNLTHRHMVKTLEKNLTEERMLETCALHSNIVRTYTSAHWLKAGVGGANFFDPVSPFVERFSVFSVLLGAQLPGLESSLDNDVLGSLVFMSEVALQYRTHAKNKEYDFYRDPNVEQIQTCLPILRGLDAKVSTLLAEWPDHPTLQSIHLLVQRVLSFDVTSPVTRFLTGLEILMGKVHEWEEVAHSGVSLATHSEELTNQIIAWRRLELSLWKNCLGVTSRRVTQDTSRYWFHLYAVCDNYVRDVSLARDSVRATLANFVENCCLGVFVSRLDLLLTFHCHVLEASRVNERARDLAYILWNLYRYYSQFIPSVNAKIQELSAPLQKQVKDFVKIARWNDINYYAVKQTTEKTHRTLAKHVKEFERVLKSHVSAGMIDLTEENKKVLPAKDYSLAESTFTSTVQLDLLIQLDTSPDGKLYPLVATKLHTRSGKLCQHIMKGNNYNMLIGAVNEFVINILENLEHARNMSVDPNQVKEKQKSQAKQFLQFKRKCLVDLFSLLTKSGLSYRFGTVSKTCTLKEISSKYFTTPPVNVKIAVEQLDRKASDAELIASWTGWDKHLLKSQARLSQLLTLVKKPHKQISPQTVPRLKGFASHLMSLNVDQNSHLVDCIHTFYALRCCLTLLPEISTKTKLLKPFKTSATELLSDIYYYYKQFDMFLSVCPSCESKTGLLNAKCNTVISACKHDAKYNEVKEKIDNILKRVAELTTRLNRVETTSDLLEQLLVTMGVESSYCSLLVSNELCFALDEVYTVLNSLLDDIQFIKKQFDLIPKLLPSHLSYREPYVQYSLTNGLWKVEQKIIMSCDKYFALNLTSTMFCEPKQVTLDSTTLSNAFFKTFEKKVDEFLQRIMIPIQELYKKYMDNIENVDVSPIADKSVHELISKNHLKEKLLEDLARDVNALNMKSVLLELLDMLSSCMSSPGHLLTACVRTVQQVIPLLDQYCLLCEYFLTHEAASLRASAKLCSILCATFCDLAKRGFCVSDELISDENEGEGQDMQGGMGLGDDEGMNDVSDQIENQDQMEDCKPEGSKEKEEEKDCKEEDNGVEMSDDFSGKLQDIEENPEEGDDEEKEDENKDKEEDPDNEMGETDDKAEKLDEEVWGSDSEEEPEEENDKTEDDADKGKQTGEKELGAKDNNKNETEGDDKEEYKDDNKKEINEMDDEGEEDQDQVDPFHGNQEPLPEPEPFDLPDNLNLDGEEKDENEEGNDEENPLEVDQMKEPDTVEDEEGDDGKDENKENEQTVDSSDEEDKTEENEGEKGEDIEKEEAGEEEEENEGAEDGGKKDENKTGEERKEEEKAGDLEEEQAQASEDRPTLAEAESADNKDKGSKDEVKDTSESDSKPMDPQESNTEEATGPEQKGVGMTDKTESKKSKGHEGDKDQSRASKEEDKENNEKKRQKPGESNEERTLGDVEEPMKKRLKTKNSDKENRMEPEEEEAADDKKAELYEHIKESKEKDKPKREQTLDAATNEQAEKQTVQEENEEDKEEEMNEGAEELTEEQDEDQAEDKDVPTQQSEKLDKKNKKNKNKKDETSNEPDEAMDTGQPIEIEGEVIATQNVDRGTDTTFHTLATEYQAIDLTNLNSLDPAELRLALQRQLASWIQPPATAEASRAWDLFSAAVTPLAQQLSQELRLVLEPTRASSLRGDFRTGRRINMRKVIPYIASKFRKDKIWLRRTKPQKRDYQIVLAIDDSSSMADNQSRELAFESLALVSKALTLLETGELSIVSFGETTKVLHHLGDQFSESSGASILQQFKFDQTKTRVANLVEEMCKVFVARGSTNTGSSVAQLLVIISDGRNINSEGASTVKSAVKLAKSLNVFIVFLIIDNPKSKSSILDIRMPVFNASSKVVALNSYLDTFPFPFYLILRDINSLPSVLSDALRQWFELVTSSSR</sequence>
<dbReference type="CDD" id="cd01460">
    <property type="entry name" value="vWA_midasin"/>
    <property type="match status" value="1"/>
</dbReference>
<feature type="compositionally biased region" description="Acidic residues" evidence="11">
    <location>
        <begin position="4126"/>
        <end position="4137"/>
    </location>
</feature>
<feature type="compositionally biased region" description="Acidic residues" evidence="11">
    <location>
        <begin position="4144"/>
        <end position="4160"/>
    </location>
</feature>
<dbReference type="Pfam" id="PF07728">
    <property type="entry name" value="AAA_5"/>
    <property type="match status" value="5"/>
</dbReference>
<dbReference type="Gene3D" id="3.40.50.410">
    <property type="entry name" value="von Willebrand factor, type A domain"/>
    <property type="match status" value="1"/>
</dbReference>
<evidence type="ECO:0000256" key="9">
    <source>
        <dbReference type="PIRNR" id="PIRNR010340"/>
    </source>
</evidence>
<dbReference type="FunFam" id="3.40.50.410:FF:000028">
    <property type="entry name" value="Midasin"/>
    <property type="match status" value="1"/>
</dbReference>
<feature type="compositionally biased region" description="Basic and acidic residues" evidence="11">
    <location>
        <begin position="4002"/>
        <end position="4039"/>
    </location>
</feature>
<dbReference type="GO" id="GO:0000027">
    <property type="term" value="P:ribosomal large subunit assembly"/>
    <property type="evidence" value="ECO:0007669"/>
    <property type="project" value="InterPro"/>
</dbReference>
<dbReference type="Pfam" id="PF17865">
    <property type="entry name" value="AAA_lid_5"/>
    <property type="match status" value="1"/>
</dbReference>
<feature type="compositionally biased region" description="Basic and acidic residues" evidence="11">
    <location>
        <begin position="4203"/>
        <end position="4226"/>
    </location>
</feature>
<feature type="compositionally biased region" description="Acidic residues" evidence="11">
    <location>
        <begin position="3940"/>
        <end position="3953"/>
    </location>
</feature>
<evidence type="ECO:0000256" key="3">
    <source>
        <dbReference type="ARBA" id="ARBA00007188"/>
    </source>
</evidence>
<reference evidence="13" key="1">
    <citation type="submission" date="2021-05" db="EMBL/GenBank/DDBJ databases">
        <authorList>
            <person name="Alioto T."/>
            <person name="Alioto T."/>
            <person name="Gomez Garrido J."/>
        </authorList>
    </citation>
    <scope>NUCLEOTIDE SEQUENCE</scope>
</reference>
<dbReference type="PANTHER" id="PTHR48103">
    <property type="entry name" value="MIDASIN-RELATED"/>
    <property type="match status" value="1"/>
</dbReference>
<keyword evidence="8 9" id="KW-0539">Nucleus</keyword>
<dbReference type="InterPro" id="IPR036465">
    <property type="entry name" value="vWFA_dom_sf"/>
</dbReference>
<dbReference type="GO" id="GO:0030687">
    <property type="term" value="C:preribosome, large subunit precursor"/>
    <property type="evidence" value="ECO:0007669"/>
    <property type="project" value="TreeGrafter"/>
</dbReference>
<evidence type="ECO:0000256" key="8">
    <source>
        <dbReference type="ARBA" id="ARBA00023242"/>
    </source>
</evidence>
<name>A0A8D9A626_9HEMI</name>
<dbReference type="InterPro" id="IPR040848">
    <property type="entry name" value="AAA_lid_7"/>
</dbReference>
<dbReference type="FunFam" id="3.40.50.300:FF:000142">
    <property type="entry name" value="Midasin"/>
    <property type="match status" value="1"/>
</dbReference>
<dbReference type="GO" id="GO:0005654">
    <property type="term" value="C:nucleoplasm"/>
    <property type="evidence" value="ECO:0007669"/>
    <property type="project" value="UniProtKB-SubCell"/>
</dbReference>
<feature type="compositionally biased region" description="Acidic residues" evidence="11">
    <location>
        <begin position="4077"/>
        <end position="4094"/>
    </location>
</feature>
<dbReference type="Pfam" id="PF17867">
    <property type="entry name" value="AAA_lid_7"/>
    <property type="match status" value="2"/>
</dbReference>
<keyword evidence="10" id="KW-0175">Coiled coil</keyword>
<proteinExistence type="inferred from homology"/>
<comment type="similarity">
    <text evidence="3 9">Belongs to the midasin family.</text>
</comment>
<protein>
    <recommendedName>
        <fullName evidence="4 9">Midasin</fullName>
    </recommendedName>
</protein>
<dbReference type="GO" id="GO:0005524">
    <property type="term" value="F:ATP binding"/>
    <property type="evidence" value="ECO:0007669"/>
    <property type="project" value="UniProtKB-KW"/>
</dbReference>
<keyword evidence="5 9" id="KW-0547">Nucleotide-binding</keyword>
<dbReference type="PROSITE" id="PS50234">
    <property type="entry name" value="VWFA"/>
    <property type="match status" value="1"/>
</dbReference>
<evidence type="ECO:0000256" key="6">
    <source>
        <dbReference type="ARBA" id="ARBA00022840"/>
    </source>
</evidence>
<dbReference type="GO" id="GO:0000055">
    <property type="term" value="P:ribosomal large subunit export from nucleus"/>
    <property type="evidence" value="ECO:0007669"/>
    <property type="project" value="TreeGrafter"/>
</dbReference>
<feature type="compositionally biased region" description="Basic and acidic residues" evidence="11">
    <location>
        <begin position="4161"/>
        <end position="4182"/>
    </location>
</feature>
<evidence type="ECO:0000256" key="10">
    <source>
        <dbReference type="SAM" id="Coils"/>
    </source>
</evidence>
<dbReference type="FunFam" id="3.40.50.300:FF:000956">
    <property type="entry name" value="Midasin"/>
    <property type="match status" value="1"/>
</dbReference>
<feature type="compositionally biased region" description="Acidic residues" evidence="11">
    <location>
        <begin position="4040"/>
        <end position="4051"/>
    </location>
</feature>
<evidence type="ECO:0000256" key="11">
    <source>
        <dbReference type="SAM" id="MobiDB-lite"/>
    </source>
</evidence>
<feature type="compositionally biased region" description="Acidic residues" evidence="11">
    <location>
        <begin position="4362"/>
        <end position="4389"/>
    </location>
</feature>
<evidence type="ECO:0000256" key="7">
    <source>
        <dbReference type="ARBA" id="ARBA00023186"/>
    </source>
</evidence>
<feature type="region of interest" description="Disordered" evidence="11">
    <location>
        <begin position="2218"/>
        <end position="2239"/>
    </location>
</feature>
<dbReference type="InterPro" id="IPR003593">
    <property type="entry name" value="AAA+_ATPase"/>
</dbReference>
<feature type="compositionally biased region" description="Basic and acidic residues" evidence="11">
    <location>
        <begin position="3904"/>
        <end position="3924"/>
    </location>
</feature>
<feature type="coiled-coil region" evidence="10">
    <location>
        <begin position="3570"/>
        <end position="3604"/>
    </location>
</feature>
<dbReference type="EMBL" id="HBUF01555884">
    <property type="protein sequence ID" value="CAG6760339.1"/>
    <property type="molecule type" value="Transcribed_RNA"/>
</dbReference>
<keyword evidence="7 9" id="KW-0143">Chaperone</keyword>
<dbReference type="InterPro" id="IPR027417">
    <property type="entry name" value="P-loop_NTPase"/>
</dbReference>
<evidence type="ECO:0000256" key="4">
    <source>
        <dbReference type="ARBA" id="ARBA00017143"/>
    </source>
</evidence>
<evidence type="ECO:0000256" key="5">
    <source>
        <dbReference type="ARBA" id="ARBA00022741"/>
    </source>
</evidence>
<organism evidence="13">
    <name type="scientific">Cacopsylla melanoneura</name>
    <dbReference type="NCBI Taxonomy" id="428564"/>
    <lineage>
        <taxon>Eukaryota</taxon>
        <taxon>Metazoa</taxon>
        <taxon>Ecdysozoa</taxon>
        <taxon>Arthropoda</taxon>
        <taxon>Hexapoda</taxon>
        <taxon>Insecta</taxon>
        <taxon>Pterygota</taxon>
        <taxon>Neoptera</taxon>
        <taxon>Paraneoptera</taxon>
        <taxon>Hemiptera</taxon>
        <taxon>Sternorrhyncha</taxon>
        <taxon>Psylloidea</taxon>
        <taxon>Psyllidae</taxon>
        <taxon>Psyllinae</taxon>
        <taxon>Cacopsylla</taxon>
    </lineage>
</organism>
<evidence type="ECO:0000256" key="2">
    <source>
        <dbReference type="ARBA" id="ARBA00004642"/>
    </source>
</evidence>
<feature type="region of interest" description="Disordered" evidence="11">
    <location>
        <begin position="3871"/>
        <end position="4428"/>
    </location>
</feature>
<dbReference type="Pfam" id="PF00092">
    <property type="entry name" value="VWA"/>
    <property type="match status" value="1"/>
</dbReference>
<dbReference type="GO" id="GO:0016887">
    <property type="term" value="F:ATP hydrolysis activity"/>
    <property type="evidence" value="ECO:0007669"/>
    <property type="project" value="InterPro"/>
</dbReference>
<feature type="compositionally biased region" description="Acidic residues" evidence="11">
    <location>
        <begin position="4104"/>
        <end position="4114"/>
    </location>
</feature>
<dbReference type="CDD" id="cd00009">
    <property type="entry name" value="AAA"/>
    <property type="match status" value="3"/>
</dbReference>
<dbReference type="PIRSF" id="PIRSF010340">
    <property type="entry name" value="Midasin"/>
    <property type="match status" value="1"/>
</dbReference>
<dbReference type="SUPFAM" id="SSF52540">
    <property type="entry name" value="P-loop containing nucleoside triphosphate hydrolases"/>
    <property type="match status" value="5"/>
</dbReference>
<dbReference type="PANTHER" id="PTHR48103:SF2">
    <property type="entry name" value="MIDASIN"/>
    <property type="match status" value="1"/>
</dbReference>
<feature type="compositionally biased region" description="Basic and acidic residues" evidence="11">
    <location>
        <begin position="4322"/>
        <end position="4346"/>
    </location>
</feature>
<feature type="compositionally biased region" description="Polar residues" evidence="11">
    <location>
        <begin position="2218"/>
        <end position="2227"/>
    </location>
</feature>
<dbReference type="GO" id="GO:0005730">
    <property type="term" value="C:nucleolus"/>
    <property type="evidence" value="ECO:0007669"/>
    <property type="project" value="UniProtKB-SubCell"/>
</dbReference>
<comment type="subcellular location">
    <subcellularLocation>
        <location evidence="1">Nucleus</location>
        <location evidence="1">Nucleolus</location>
    </subcellularLocation>
    <subcellularLocation>
        <location evidence="2">Nucleus</location>
        <location evidence="2">Nucleoplasm</location>
    </subcellularLocation>
</comment>
<feature type="domain" description="VWFA" evidence="12">
    <location>
        <begin position="4567"/>
        <end position="4764"/>
    </location>
</feature>
<dbReference type="InterPro" id="IPR011704">
    <property type="entry name" value="ATPase_dyneun-rel_AAA"/>
</dbReference>
<evidence type="ECO:0000256" key="1">
    <source>
        <dbReference type="ARBA" id="ARBA00004604"/>
    </source>
</evidence>
<dbReference type="InterPro" id="IPR002035">
    <property type="entry name" value="VWF_A"/>
</dbReference>
<dbReference type="InterPro" id="IPR041190">
    <property type="entry name" value="Midasin_AAA_lid_5"/>
</dbReference>
<feature type="compositionally biased region" description="Acidic residues" evidence="11">
    <location>
        <begin position="3977"/>
        <end position="4001"/>
    </location>
</feature>
<keyword evidence="6 9" id="KW-0067">ATP-binding</keyword>
<dbReference type="SUPFAM" id="SSF53300">
    <property type="entry name" value="vWA-like"/>
    <property type="match status" value="1"/>
</dbReference>
<dbReference type="Gene3D" id="3.40.50.300">
    <property type="entry name" value="P-loop containing nucleotide triphosphate hydrolases"/>
    <property type="match status" value="5"/>
</dbReference>
<comment type="function">
    <text evidence="9">Nuclear chaperone required for maturation and nuclear export of pre-60S ribosome subunits.</text>
</comment>
<evidence type="ECO:0000259" key="12">
    <source>
        <dbReference type="PROSITE" id="PS50234"/>
    </source>
</evidence>
<accession>A0A8D9A626</accession>
<dbReference type="FunFam" id="3.40.50.300:FF:001384">
    <property type="entry name" value="Midasin"/>
    <property type="match status" value="1"/>
</dbReference>
<feature type="compositionally biased region" description="Basic and acidic residues" evidence="11">
    <location>
        <begin position="4247"/>
        <end position="4314"/>
    </location>
</feature>
<evidence type="ECO:0000313" key="13">
    <source>
        <dbReference type="EMBL" id="CAG6760339.1"/>
    </source>
</evidence>